<protein>
    <submittedName>
        <fullName evidence="1">Response regulator receiver domain protein</fullName>
    </submittedName>
</protein>
<gene>
    <name evidence="1" type="ORF">STAS_29272</name>
</gene>
<dbReference type="AlphaFoldDB" id="A0A5A7R6F6"/>
<name>A0A5A7R6F6_STRAF</name>
<dbReference type="Proteomes" id="UP000325081">
    <property type="component" value="Unassembled WGS sequence"/>
</dbReference>
<reference evidence="2" key="1">
    <citation type="journal article" date="2019" name="Curr. Biol.">
        <title>Genome Sequence of Striga asiatica Provides Insight into the Evolution of Plant Parasitism.</title>
        <authorList>
            <person name="Yoshida S."/>
            <person name="Kim S."/>
            <person name="Wafula E.K."/>
            <person name="Tanskanen J."/>
            <person name="Kim Y.M."/>
            <person name="Honaas L."/>
            <person name="Yang Z."/>
            <person name="Spallek T."/>
            <person name="Conn C.E."/>
            <person name="Ichihashi Y."/>
            <person name="Cheong K."/>
            <person name="Cui S."/>
            <person name="Der J.P."/>
            <person name="Gundlach H."/>
            <person name="Jiao Y."/>
            <person name="Hori C."/>
            <person name="Ishida J.K."/>
            <person name="Kasahara H."/>
            <person name="Kiba T."/>
            <person name="Kim M.S."/>
            <person name="Koo N."/>
            <person name="Laohavisit A."/>
            <person name="Lee Y.H."/>
            <person name="Lumba S."/>
            <person name="McCourt P."/>
            <person name="Mortimer J.C."/>
            <person name="Mutuku J.M."/>
            <person name="Nomura T."/>
            <person name="Sasaki-Sekimoto Y."/>
            <person name="Seto Y."/>
            <person name="Wang Y."/>
            <person name="Wakatake T."/>
            <person name="Sakakibara H."/>
            <person name="Demura T."/>
            <person name="Yamaguchi S."/>
            <person name="Yoneyama K."/>
            <person name="Manabe R.I."/>
            <person name="Nelson D.C."/>
            <person name="Schulman A.H."/>
            <person name="Timko M.P."/>
            <person name="dePamphilis C.W."/>
            <person name="Choi D."/>
            <person name="Shirasu K."/>
        </authorList>
    </citation>
    <scope>NUCLEOTIDE SEQUENCE [LARGE SCALE GENOMIC DNA]</scope>
    <source>
        <strain evidence="2">cv. UVA1</strain>
    </source>
</reference>
<evidence type="ECO:0000313" key="2">
    <source>
        <dbReference type="Proteomes" id="UP000325081"/>
    </source>
</evidence>
<evidence type="ECO:0000313" key="1">
    <source>
        <dbReference type="EMBL" id="GER51851.1"/>
    </source>
</evidence>
<dbReference type="EMBL" id="BKCP01009959">
    <property type="protein sequence ID" value="GER51851.1"/>
    <property type="molecule type" value="Genomic_DNA"/>
</dbReference>
<sequence length="104" mass="11899">MGLIYLTLRSSNVELYETLFRVHTNGFFSGKVVCSRIDWLLGTEPLHPRQPRLNRLQSLDEQLVLSRRLVPSRLQAFVVSRVAAVSRRTDCLLKVGQFVHATYG</sequence>
<comment type="caution">
    <text evidence="1">The sequence shown here is derived from an EMBL/GenBank/DDBJ whole genome shotgun (WGS) entry which is preliminary data.</text>
</comment>
<accession>A0A5A7R6F6</accession>
<organism evidence="1 2">
    <name type="scientific">Striga asiatica</name>
    <name type="common">Asiatic witchweed</name>
    <name type="synonym">Buchnera asiatica</name>
    <dbReference type="NCBI Taxonomy" id="4170"/>
    <lineage>
        <taxon>Eukaryota</taxon>
        <taxon>Viridiplantae</taxon>
        <taxon>Streptophyta</taxon>
        <taxon>Embryophyta</taxon>
        <taxon>Tracheophyta</taxon>
        <taxon>Spermatophyta</taxon>
        <taxon>Magnoliopsida</taxon>
        <taxon>eudicotyledons</taxon>
        <taxon>Gunneridae</taxon>
        <taxon>Pentapetalae</taxon>
        <taxon>asterids</taxon>
        <taxon>lamiids</taxon>
        <taxon>Lamiales</taxon>
        <taxon>Orobanchaceae</taxon>
        <taxon>Buchnereae</taxon>
        <taxon>Striga</taxon>
    </lineage>
</organism>
<keyword evidence="2" id="KW-1185">Reference proteome</keyword>
<proteinExistence type="predicted"/>